<proteinExistence type="predicted"/>
<keyword evidence="2" id="KW-1185">Reference proteome</keyword>
<comment type="caution">
    <text evidence="1">The sequence shown here is derived from an EMBL/GenBank/DDBJ whole genome shotgun (WGS) entry which is preliminary data.</text>
</comment>
<sequence length="340" mass="38582">MASSPPNCPNCLVVGLLFDKLHIAFCMLDDYISWNMIQACNSNLEVVFVDIELVQERCYVLTETLYGRMSFIMIYDLQSHQFSPPEATILFKFEPEMQFSSEVRITTRIDATHFYFKNYLFHYLASNQSNRDLYLIFVVADIVVDFQNCDDWSILEKLSKPPVEREFIIYKIVIGNNHARLVKVQDLNGGVLFLSNKANKMVPSSALISGPKSLVKENNIVSVRDYRCMDHPYLGTQIAIFSMDSNKTMYVPLLEWGRRGIPASSPLLDFNAPLSSYHLPFPFPPSSKSTRPLVSPQVIVATVASTTFASLIRTSSLPLLHHHHSMSSPYIGCCSLHLHL</sequence>
<evidence type="ECO:0000313" key="2">
    <source>
        <dbReference type="Proteomes" id="UP001341840"/>
    </source>
</evidence>
<organism evidence="1 2">
    <name type="scientific">Stylosanthes scabra</name>
    <dbReference type="NCBI Taxonomy" id="79078"/>
    <lineage>
        <taxon>Eukaryota</taxon>
        <taxon>Viridiplantae</taxon>
        <taxon>Streptophyta</taxon>
        <taxon>Embryophyta</taxon>
        <taxon>Tracheophyta</taxon>
        <taxon>Spermatophyta</taxon>
        <taxon>Magnoliopsida</taxon>
        <taxon>eudicotyledons</taxon>
        <taxon>Gunneridae</taxon>
        <taxon>Pentapetalae</taxon>
        <taxon>rosids</taxon>
        <taxon>fabids</taxon>
        <taxon>Fabales</taxon>
        <taxon>Fabaceae</taxon>
        <taxon>Papilionoideae</taxon>
        <taxon>50 kb inversion clade</taxon>
        <taxon>dalbergioids sensu lato</taxon>
        <taxon>Dalbergieae</taxon>
        <taxon>Pterocarpus clade</taxon>
        <taxon>Stylosanthes</taxon>
    </lineage>
</organism>
<reference evidence="1 2" key="1">
    <citation type="journal article" date="2023" name="Plants (Basel)">
        <title>Bridging the Gap: Combining Genomics and Transcriptomics Approaches to Understand Stylosanthes scabra, an Orphan Legume from the Brazilian Caatinga.</title>
        <authorList>
            <person name="Ferreira-Neto J.R.C."/>
            <person name="da Silva M.D."/>
            <person name="Binneck E."/>
            <person name="de Melo N.F."/>
            <person name="da Silva R.H."/>
            <person name="de Melo A.L.T.M."/>
            <person name="Pandolfi V."/>
            <person name="Bustamante F.O."/>
            <person name="Brasileiro-Vidal A.C."/>
            <person name="Benko-Iseppon A.M."/>
        </authorList>
    </citation>
    <scope>NUCLEOTIDE SEQUENCE [LARGE SCALE GENOMIC DNA]</scope>
    <source>
        <tissue evidence="1">Leaves</tissue>
    </source>
</reference>
<evidence type="ECO:0000313" key="1">
    <source>
        <dbReference type="EMBL" id="MED6114458.1"/>
    </source>
</evidence>
<protein>
    <submittedName>
        <fullName evidence="1">Uncharacterized protein</fullName>
    </submittedName>
</protein>
<name>A0ABU6QRJ2_9FABA</name>
<gene>
    <name evidence="1" type="ORF">PIB30_080401</name>
</gene>
<accession>A0ABU6QRJ2</accession>
<dbReference type="EMBL" id="JASCZI010001170">
    <property type="protein sequence ID" value="MED6114458.1"/>
    <property type="molecule type" value="Genomic_DNA"/>
</dbReference>
<dbReference type="Proteomes" id="UP001341840">
    <property type="component" value="Unassembled WGS sequence"/>
</dbReference>